<organism evidence="3 4">
    <name type="scientific">Aliiruegeria haliotis</name>
    <dbReference type="NCBI Taxonomy" id="1280846"/>
    <lineage>
        <taxon>Bacteria</taxon>
        <taxon>Pseudomonadati</taxon>
        <taxon>Pseudomonadota</taxon>
        <taxon>Alphaproteobacteria</taxon>
        <taxon>Rhodobacterales</taxon>
        <taxon>Roseobacteraceae</taxon>
        <taxon>Aliiruegeria</taxon>
    </lineage>
</organism>
<keyword evidence="1" id="KW-1133">Transmembrane helix</keyword>
<comment type="caution">
    <text evidence="3">The sequence shown here is derived from an EMBL/GenBank/DDBJ whole genome shotgun (WGS) entry which is preliminary data.</text>
</comment>
<dbReference type="Gene3D" id="1.10.3730.20">
    <property type="match status" value="1"/>
</dbReference>
<evidence type="ECO:0000313" key="3">
    <source>
        <dbReference type="EMBL" id="PRY22270.1"/>
    </source>
</evidence>
<dbReference type="InterPro" id="IPR037185">
    <property type="entry name" value="EmrE-like"/>
</dbReference>
<feature type="transmembrane region" description="Helical" evidence="1">
    <location>
        <begin position="46"/>
        <end position="65"/>
    </location>
</feature>
<accession>A0A2T0RMB2</accession>
<name>A0A2T0RMB2_9RHOB</name>
<dbReference type="Proteomes" id="UP000239480">
    <property type="component" value="Unassembled WGS sequence"/>
</dbReference>
<keyword evidence="1" id="KW-0812">Transmembrane</keyword>
<evidence type="ECO:0000259" key="2">
    <source>
        <dbReference type="Pfam" id="PF00892"/>
    </source>
</evidence>
<feature type="transmembrane region" description="Helical" evidence="1">
    <location>
        <begin position="103"/>
        <end position="122"/>
    </location>
</feature>
<evidence type="ECO:0000256" key="1">
    <source>
        <dbReference type="SAM" id="Phobius"/>
    </source>
</evidence>
<reference evidence="3 4" key="1">
    <citation type="submission" date="2018-03" db="EMBL/GenBank/DDBJ databases">
        <title>Genomic Encyclopedia of Archaeal and Bacterial Type Strains, Phase II (KMG-II): from individual species to whole genera.</title>
        <authorList>
            <person name="Goeker M."/>
        </authorList>
    </citation>
    <scope>NUCLEOTIDE SEQUENCE [LARGE SCALE GENOMIC DNA]</scope>
    <source>
        <strain evidence="3 4">DSM 29328</strain>
    </source>
</reference>
<dbReference type="SUPFAM" id="SSF103481">
    <property type="entry name" value="Multidrug resistance efflux transporter EmrE"/>
    <property type="match status" value="2"/>
</dbReference>
<feature type="transmembrane region" description="Helical" evidence="1">
    <location>
        <begin position="183"/>
        <end position="204"/>
    </location>
</feature>
<dbReference type="PANTHER" id="PTHR22911">
    <property type="entry name" value="ACYL-MALONYL CONDENSING ENZYME-RELATED"/>
    <property type="match status" value="1"/>
</dbReference>
<feature type="transmembrane region" description="Helical" evidence="1">
    <location>
        <begin position="241"/>
        <end position="260"/>
    </location>
</feature>
<dbReference type="OrthoDB" id="7818056at2"/>
<gene>
    <name evidence="3" type="ORF">CLV78_107194</name>
</gene>
<dbReference type="Pfam" id="PF00892">
    <property type="entry name" value="EamA"/>
    <property type="match status" value="1"/>
</dbReference>
<dbReference type="EMBL" id="PVTD01000007">
    <property type="protein sequence ID" value="PRY22270.1"/>
    <property type="molecule type" value="Genomic_DNA"/>
</dbReference>
<dbReference type="InterPro" id="IPR000620">
    <property type="entry name" value="EamA_dom"/>
</dbReference>
<dbReference type="GO" id="GO:0016020">
    <property type="term" value="C:membrane"/>
    <property type="evidence" value="ECO:0007669"/>
    <property type="project" value="InterPro"/>
</dbReference>
<dbReference type="RefSeq" id="WP_106206120.1">
    <property type="nucleotide sequence ID" value="NZ_PVTD01000007.1"/>
</dbReference>
<dbReference type="AlphaFoldDB" id="A0A2T0RMB2"/>
<evidence type="ECO:0000313" key="4">
    <source>
        <dbReference type="Proteomes" id="UP000239480"/>
    </source>
</evidence>
<dbReference type="PANTHER" id="PTHR22911:SF103">
    <property type="entry name" value="BLR2811 PROTEIN"/>
    <property type="match status" value="1"/>
</dbReference>
<feature type="transmembrane region" description="Helical" evidence="1">
    <location>
        <begin position="210"/>
        <end position="229"/>
    </location>
</feature>
<keyword evidence="1" id="KW-0472">Membrane</keyword>
<keyword evidence="4" id="KW-1185">Reference proteome</keyword>
<sequence>MPGQSQVRSGNLAGLALFATSLFLISTSDALAKLLTETLHPLQVVWMRQSGLAMAALGVLAIRGPGVLRTGLPQLQVLRGLAAALSALCFITALRFVPLADAVAVSFVAPFLVTAMGAAFLGETVTWRRWAAVLGGFTGALIIIRPGFGVVSPAILLVLAGAFFLALRQILGRRLAARDPISTTLVWTALTGFALLSCCMPAVWTWPDAPIWTTGMCIAALIAASEFLLIQAFATAEATAIAPALYSAMIWATLYGWLVFGQLPDLWTWIGSAIILATGFYLIVLEMRAGRGSR</sequence>
<protein>
    <submittedName>
        <fullName evidence="3">S-adenosylmethionine uptake transporter</fullName>
    </submittedName>
</protein>
<feature type="transmembrane region" description="Helical" evidence="1">
    <location>
        <begin position="77"/>
        <end position="97"/>
    </location>
</feature>
<proteinExistence type="predicted"/>
<feature type="transmembrane region" description="Helical" evidence="1">
    <location>
        <begin position="266"/>
        <end position="285"/>
    </location>
</feature>
<feature type="domain" description="EamA" evidence="2">
    <location>
        <begin position="13"/>
        <end position="144"/>
    </location>
</feature>